<evidence type="ECO:0000256" key="1">
    <source>
        <dbReference type="SAM" id="MobiDB-lite"/>
    </source>
</evidence>
<feature type="region of interest" description="Disordered" evidence="1">
    <location>
        <begin position="44"/>
        <end position="71"/>
    </location>
</feature>
<keyword evidence="3" id="KW-1185">Reference proteome</keyword>
<feature type="compositionally biased region" description="Polar residues" evidence="1">
    <location>
        <begin position="55"/>
        <end position="71"/>
    </location>
</feature>
<sequence length="71" mass="7708">MKDEGHDRDMAERIIDQTLAFLAACTQNPGAKLAPSNIVDPGRHAFIPHTRGRTRSSVSAWPDGSSTTCRS</sequence>
<proteinExistence type="predicted"/>
<accession>A0A7W3R7R9</accession>
<evidence type="ECO:0000313" key="2">
    <source>
        <dbReference type="EMBL" id="MBA9002957.1"/>
    </source>
</evidence>
<evidence type="ECO:0000313" key="3">
    <source>
        <dbReference type="Proteomes" id="UP000539313"/>
    </source>
</evidence>
<organism evidence="2 3">
    <name type="scientific">Thermomonospora cellulosilytica</name>
    <dbReference type="NCBI Taxonomy" id="1411118"/>
    <lineage>
        <taxon>Bacteria</taxon>
        <taxon>Bacillati</taxon>
        <taxon>Actinomycetota</taxon>
        <taxon>Actinomycetes</taxon>
        <taxon>Streptosporangiales</taxon>
        <taxon>Thermomonosporaceae</taxon>
        <taxon>Thermomonospora</taxon>
    </lineage>
</organism>
<reference evidence="2 3" key="1">
    <citation type="submission" date="2020-08" db="EMBL/GenBank/DDBJ databases">
        <title>Sequencing the genomes of 1000 actinobacteria strains.</title>
        <authorList>
            <person name="Klenk H.-P."/>
        </authorList>
    </citation>
    <scope>NUCLEOTIDE SEQUENCE [LARGE SCALE GENOMIC DNA]</scope>
    <source>
        <strain evidence="2 3">DSM 45823</strain>
    </source>
</reference>
<protein>
    <submittedName>
        <fullName evidence="2">Uncharacterized protein</fullName>
    </submittedName>
</protein>
<comment type="caution">
    <text evidence="2">The sequence shown here is derived from an EMBL/GenBank/DDBJ whole genome shotgun (WGS) entry which is preliminary data.</text>
</comment>
<dbReference type="EMBL" id="JACJII010000001">
    <property type="protein sequence ID" value="MBA9002957.1"/>
    <property type="molecule type" value="Genomic_DNA"/>
</dbReference>
<gene>
    <name evidence="2" type="ORF">HNR21_001839</name>
</gene>
<dbReference type="AlphaFoldDB" id="A0A7W3R7R9"/>
<dbReference type="RefSeq" id="WP_182704855.1">
    <property type="nucleotide sequence ID" value="NZ_JACJII010000001.1"/>
</dbReference>
<name>A0A7W3R7R9_9ACTN</name>
<dbReference type="Proteomes" id="UP000539313">
    <property type="component" value="Unassembled WGS sequence"/>
</dbReference>